<proteinExistence type="predicted"/>
<dbReference type="STRING" id="981384.GCA_000192475_03107"/>
<dbReference type="GO" id="GO:0008168">
    <property type="term" value="F:methyltransferase activity"/>
    <property type="evidence" value="ECO:0007669"/>
    <property type="project" value="UniProtKB-KW"/>
</dbReference>
<gene>
    <name evidence="1" type="ORF">CLV75_0436</name>
</gene>
<dbReference type="OrthoDB" id="9803855at2"/>
<dbReference type="Pfam" id="PF13489">
    <property type="entry name" value="Methyltransf_23"/>
    <property type="match status" value="1"/>
</dbReference>
<dbReference type="CDD" id="cd02440">
    <property type="entry name" value="AdoMet_MTases"/>
    <property type="match status" value="1"/>
</dbReference>
<evidence type="ECO:0000313" key="2">
    <source>
        <dbReference type="Proteomes" id="UP000271700"/>
    </source>
</evidence>
<dbReference type="SUPFAM" id="SSF53335">
    <property type="entry name" value="S-adenosyl-L-methionine-dependent methyltransferases"/>
    <property type="match status" value="1"/>
</dbReference>
<dbReference type="InterPro" id="IPR029063">
    <property type="entry name" value="SAM-dependent_MTases_sf"/>
</dbReference>
<evidence type="ECO:0000313" key="1">
    <source>
        <dbReference type="EMBL" id="RLK10463.1"/>
    </source>
</evidence>
<accession>A0A497ZVE9</accession>
<dbReference type="GO" id="GO:0032259">
    <property type="term" value="P:methylation"/>
    <property type="evidence" value="ECO:0007669"/>
    <property type="project" value="UniProtKB-KW"/>
</dbReference>
<comment type="caution">
    <text evidence="1">The sequence shown here is derived from an EMBL/GenBank/DDBJ whole genome shotgun (WGS) entry which is preliminary data.</text>
</comment>
<keyword evidence="2" id="KW-1185">Reference proteome</keyword>
<protein>
    <submittedName>
        <fullName evidence="1">Methyltransferase family protein</fullName>
    </submittedName>
</protein>
<keyword evidence="1" id="KW-0489">Methyltransferase</keyword>
<name>A0A497ZVE9_9RHOB</name>
<dbReference type="Proteomes" id="UP000271700">
    <property type="component" value="Unassembled WGS sequence"/>
</dbReference>
<dbReference type="AlphaFoldDB" id="A0A497ZVE9"/>
<dbReference type="EMBL" id="RCCT01000001">
    <property type="protein sequence ID" value="RLK10463.1"/>
    <property type="molecule type" value="Genomic_DNA"/>
</dbReference>
<dbReference type="Gene3D" id="3.40.50.150">
    <property type="entry name" value="Vaccinia Virus protein VP39"/>
    <property type="match status" value="1"/>
</dbReference>
<sequence length="202" mass="23445">MTFPSDLVLSERVLMTSLNRVVMARRSRQWIHELIPQKLEAFEISGSWGKQFAFQNYAQAWQRQLDICCGPLLDEHGQVRQFDLILANQVWEHLDRPYEATLNVLEMLRPGGYFWLAVPFFIPFHAAPQDCSRWTARGLKNLLSECGFDPTGIKAEQWGNRHAAQRNLELDWPPTYDPETDDLENDPDFPICAWALARKSIQ</sequence>
<organism evidence="1 2">
    <name type="scientific">Ruegeria conchae</name>
    <dbReference type="NCBI Taxonomy" id="981384"/>
    <lineage>
        <taxon>Bacteria</taxon>
        <taxon>Pseudomonadati</taxon>
        <taxon>Pseudomonadota</taxon>
        <taxon>Alphaproteobacteria</taxon>
        <taxon>Rhodobacterales</taxon>
        <taxon>Roseobacteraceae</taxon>
        <taxon>Ruegeria</taxon>
    </lineage>
</organism>
<reference evidence="1 2" key="1">
    <citation type="submission" date="2018-10" db="EMBL/GenBank/DDBJ databases">
        <title>Genomic Encyclopedia of Archaeal and Bacterial Type Strains, Phase II (KMG-II): from individual species to whole genera.</title>
        <authorList>
            <person name="Goeker M."/>
        </authorList>
    </citation>
    <scope>NUCLEOTIDE SEQUENCE [LARGE SCALE GENOMIC DNA]</scope>
    <source>
        <strain evidence="1 2">DSM 29317</strain>
    </source>
</reference>
<keyword evidence="1" id="KW-0808">Transferase</keyword>